<gene>
    <name evidence="7" type="ORF">COLO4_13537</name>
</gene>
<proteinExistence type="inferred from homology"/>
<dbReference type="SUPFAM" id="SSF52058">
    <property type="entry name" value="L domain-like"/>
    <property type="match status" value="1"/>
</dbReference>
<dbReference type="Pfam" id="PF00931">
    <property type="entry name" value="NB-ARC"/>
    <property type="match status" value="1"/>
</dbReference>
<keyword evidence="3" id="KW-0611">Plant defense</keyword>
<feature type="domain" description="AAA+ ATPase" evidence="6">
    <location>
        <begin position="179"/>
        <end position="320"/>
    </location>
</feature>
<dbReference type="Gene3D" id="3.80.10.10">
    <property type="entry name" value="Ribonuclease Inhibitor"/>
    <property type="match status" value="1"/>
</dbReference>
<dbReference type="InterPro" id="IPR050905">
    <property type="entry name" value="Plant_NBS-LRR"/>
</dbReference>
<evidence type="ECO:0000256" key="3">
    <source>
        <dbReference type="ARBA" id="ARBA00022821"/>
    </source>
</evidence>
<dbReference type="PRINTS" id="PR00364">
    <property type="entry name" value="DISEASERSIST"/>
</dbReference>
<evidence type="ECO:0000313" key="7">
    <source>
        <dbReference type="EMBL" id="OMO99062.1"/>
    </source>
</evidence>
<evidence type="ECO:0000256" key="5">
    <source>
        <dbReference type="SAM" id="Coils"/>
    </source>
</evidence>
<dbReference type="InterPro" id="IPR003593">
    <property type="entry name" value="AAA+_ATPase"/>
</dbReference>
<name>A0A1R3JW20_9ROSI</name>
<evidence type="ECO:0000256" key="1">
    <source>
        <dbReference type="ARBA" id="ARBA00008894"/>
    </source>
</evidence>
<organism evidence="7 8">
    <name type="scientific">Corchorus olitorius</name>
    <dbReference type="NCBI Taxonomy" id="93759"/>
    <lineage>
        <taxon>Eukaryota</taxon>
        <taxon>Viridiplantae</taxon>
        <taxon>Streptophyta</taxon>
        <taxon>Embryophyta</taxon>
        <taxon>Tracheophyta</taxon>
        <taxon>Spermatophyta</taxon>
        <taxon>Magnoliopsida</taxon>
        <taxon>eudicotyledons</taxon>
        <taxon>Gunneridae</taxon>
        <taxon>Pentapetalae</taxon>
        <taxon>rosids</taxon>
        <taxon>malvids</taxon>
        <taxon>Malvales</taxon>
        <taxon>Malvaceae</taxon>
        <taxon>Grewioideae</taxon>
        <taxon>Apeibeae</taxon>
        <taxon>Corchorus</taxon>
    </lineage>
</organism>
<dbReference type="Gene3D" id="3.40.50.300">
    <property type="entry name" value="P-loop containing nucleotide triphosphate hydrolases"/>
    <property type="match status" value="1"/>
</dbReference>
<dbReference type="AlphaFoldDB" id="A0A1R3JW20"/>
<feature type="coiled-coil region" evidence="5">
    <location>
        <begin position="30"/>
        <end position="57"/>
    </location>
</feature>
<dbReference type="OrthoDB" id="994338at2759"/>
<dbReference type="PANTHER" id="PTHR33463:SF198">
    <property type="entry name" value="RPP4C3"/>
    <property type="match status" value="1"/>
</dbReference>
<dbReference type="Gene3D" id="1.10.8.430">
    <property type="entry name" value="Helical domain of apoptotic protease-activating factors"/>
    <property type="match status" value="1"/>
</dbReference>
<comment type="caution">
    <text evidence="7">The sequence shown here is derived from an EMBL/GenBank/DDBJ whole genome shotgun (WGS) entry which is preliminary data.</text>
</comment>
<protein>
    <submittedName>
        <fullName evidence="7">Disease resistance protein</fullName>
    </submittedName>
</protein>
<keyword evidence="8" id="KW-1185">Reference proteome</keyword>
<dbReference type="PANTHER" id="PTHR33463">
    <property type="entry name" value="NB-ARC DOMAIN-CONTAINING PROTEIN-RELATED"/>
    <property type="match status" value="1"/>
</dbReference>
<dbReference type="GO" id="GO:0043531">
    <property type="term" value="F:ADP binding"/>
    <property type="evidence" value="ECO:0007669"/>
    <property type="project" value="InterPro"/>
</dbReference>
<keyword evidence="2" id="KW-0547">Nucleotide-binding</keyword>
<keyword evidence="5" id="KW-0175">Coiled coil</keyword>
<accession>A0A1R3JW20</accession>
<comment type="similarity">
    <text evidence="1">Belongs to the disease resistance NB-LRR family.</text>
</comment>
<dbReference type="GO" id="GO:0006952">
    <property type="term" value="P:defense response"/>
    <property type="evidence" value="ECO:0007669"/>
    <property type="project" value="UniProtKB-KW"/>
</dbReference>
<dbReference type="InterPro" id="IPR002182">
    <property type="entry name" value="NB-ARC"/>
</dbReference>
<dbReference type="Proteomes" id="UP000187203">
    <property type="component" value="Unassembled WGS sequence"/>
</dbReference>
<dbReference type="GO" id="GO:0005524">
    <property type="term" value="F:ATP binding"/>
    <property type="evidence" value="ECO:0007669"/>
    <property type="project" value="UniProtKB-KW"/>
</dbReference>
<evidence type="ECO:0000256" key="4">
    <source>
        <dbReference type="ARBA" id="ARBA00022840"/>
    </source>
</evidence>
<keyword evidence="4" id="KW-0067">ATP-binding</keyword>
<reference evidence="8" key="1">
    <citation type="submission" date="2013-09" db="EMBL/GenBank/DDBJ databases">
        <title>Corchorus olitorius genome sequencing.</title>
        <authorList>
            <person name="Alam M."/>
            <person name="Haque M.S."/>
            <person name="Islam M.S."/>
            <person name="Emdad E.M."/>
            <person name="Islam M.M."/>
            <person name="Ahmed B."/>
            <person name="Halim A."/>
            <person name="Hossen Q.M.M."/>
            <person name="Hossain M.Z."/>
            <person name="Ahmed R."/>
            <person name="Khan M.M."/>
            <person name="Islam R."/>
            <person name="Rashid M.M."/>
            <person name="Khan S.A."/>
            <person name="Rahman M.S."/>
            <person name="Alam M."/>
            <person name="Yahiya A.S."/>
            <person name="Khan M.S."/>
            <person name="Azam M.S."/>
            <person name="Haque T."/>
            <person name="Lashkar M.Z.H."/>
            <person name="Akhand A.I."/>
            <person name="Morshed G."/>
            <person name="Roy S."/>
            <person name="Uddin K.S."/>
            <person name="Rabeya T."/>
            <person name="Hossain A.S."/>
            <person name="Chowdhury A."/>
            <person name="Snigdha A.R."/>
            <person name="Mortoza M.S."/>
            <person name="Matin S.A."/>
            <person name="Hoque S.M.E."/>
            <person name="Islam M.K."/>
            <person name="Roy D.K."/>
            <person name="Haider R."/>
            <person name="Moosa M.M."/>
            <person name="Elias S.M."/>
            <person name="Hasan A.M."/>
            <person name="Jahan S."/>
            <person name="Shafiuddin M."/>
            <person name="Mahmood N."/>
            <person name="Shommy N.S."/>
        </authorList>
    </citation>
    <scope>NUCLEOTIDE SEQUENCE [LARGE SCALE GENOMIC DNA]</scope>
    <source>
        <strain evidence="8">cv. O-4</strain>
    </source>
</reference>
<dbReference type="InterPro" id="IPR027417">
    <property type="entry name" value="P-loop_NTPase"/>
</dbReference>
<dbReference type="STRING" id="93759.A0A1R3JW20"/>
<dbReference type="SUPFAM" id="SSF52540">
    <property type="entry name" value="P-loop containing nucleoside triphosphate hydrolases"/>
    <property type="match status" value="1"/>
</dbReference>
<evidence type="ECO:0000256" key="2">
    <source>
        <dbReference type="ARBA" id="ARBA00022741"/>
    </source>
</evidence>
<dbReference type="InterPro" id="IPR032675">
    <property type="entry name" value="LRR_dom_sf"/>
</dbReference>
<dbReference type="InterPro" id="IPR042197">
    <property type="entry name" value="Apaf_helical"/>
</dbReference>
<dbReference type="EMBL" id="AWUE01015197">
    <property type="protein sequence ID" value="OMO99062.1"/>
    <property type="molecule type" value="Genomic_DNA"/>
</dbReference>
<dbReference type="SMART" id="SM00382">
    <property type="entry name" value="AAA"/>
    <property type="match status" value="1"/>
</dbReference>
<sequence length="850" mass="96113">MEIGTGFAANVSSEVAKGIFQEAKQYIRYVWNYKKNVEQFEQKLATLIAKRTSVQAEVDAAKRDVQTIRDDVQLWCKKVDEKIDQQLKTVEVLKFKAKNKCFIGLCPSIHSRYQLSTGAEEVADSFKDLINQEAQLTRPVGLLDVPEEDIEDGAAKDFEAFESRQEVFNVIMDALKDTTVGIIGAYGMPGVGKTTLVRQVQRQAKKDQLFDAVIMVEVKQTPIVQTIQDYIAESLGLKLEEKSGNVRASRLRQRLKQDQEKKILIILDDLWAKLDLENDLGIPVGDKGCQILLTSRSKDVLQKEMSAQKTFQICVLDKEEPWCLLKKIAGDNIDSPDLQPIAKQVANECAGLPLAIKTVGMTLKGEPSYVWEDALKKLQSPSTTKLDKTLDMVYKAIELSYDRLEEEHKQTFLLCSLVGHHAYIQELLKYSMGLGLFSGVTTVKDTRNRLLTRLRDLKASCLLQDSHSNDRVDIHDVICDAGLWIASVRDKNVFALKHGNVLQGWPEGKRMEELNMIDLYKASIRNSKLPEGLHCPELTLFHMHSKDPNVEIPSNFFEEMKKLKVLDLTRMHFSSLPSSIRALTNLRTLCLDGCKLEDIALIGELTNLEILSLWVSDIEKLPEEIGQLTNLKLLDLSGCAELKKIPAGLLSKLSSLEELYMGGSFNGWEAERDGTNPSLAELKNLSHLTTLEIHITAAKIIMPNDLWFSENQLKSYKIFIGKSWEHWTGKHEYSKTLRLQLDRSIHHLDQGIKKLLKRAEDLCLDDMKDAGSALDGLRHDMEGLKNLQISNCQNIQSISGDIDEAQFRELKCLTLENLPELISFSRESSTSGSQHKLPLFSEQVFNYIFY</sequence>
<evidence type="ECO:0000259" key="6">
    <source>
        <dbReference type="SMART" id="SM00382"/>
    </source>
</evidence>
<evidence type="ECO:0000313" key="8">
    <source>
        <dbReference type="Proteomes" id="UP000187203"/>
    </source>
</evidence>